<evidence type="ECO:0000313" key="2">
    <source>
        <dbReference type="EMBL" id="MBC8578563.1"/>
    </source>
</evidence>
<dbReference type="Proteomes" id="UP000655830">
    <property type="component" value="Unassembled WGS sequence"/>
</dbReference>
<dbReference type="AlphaFoldDB" id="A0A926EDZ2"/>
<dbReference type="RefSeq" id="WP_177670295.1">
    <property type="nucleotide sequence ID" value="NZ_JACRSY010000004.1"/>
</dbReference>
<sequence>MNQVVNSQTLLFLTCIEIGIIMGMFYDLIRIFRKIIPHPNWLIQVEDTLYWVSGALIGFAILYMHNYGKIRFFVFLGMLLGGVFYLCTFSIIFMKFATWLIDLMKQIIDYILHILGIPIKWIIHLIKIPLKAFQRLLLRLNTYRRRQTKKLSRKIYYQKSDVRSQLKYSKTK</sequence>
<dbReference type="EMBL" id="JACRSY010000004">
    <property type="protein sequence ID" value="MBC8578563.1"/>
    <property type="molecule type" value="Genomic_DNA"/>
</dbReference>
<accession>A0A926EDZ2</accession>
<protein>
    <submittedName>
        <fullName evidence="2">Spore cortex biosynthesis protein YabQ</fullName>
    </submittedName>
</protein>
<organism evidence="2 3">
    <name type="scientific">Zhenhengia yiwuensis</name>
    <dbReference type="NCBI Taxonomy" id="2763666"/>
    <lineage>
        <taxon>Bacteria</taxon>
        <taxon>Bacillati</taxon>
        <taxon>Bacillota</taxon>
        <taxon>Clostridia</taxon>
        <taxon>Lachnospirales</taxon>
        <taxon>Lachnospiraceae</taxon>
        <taxon>Zhenhengia</taxon>
    </lineage>
</organism>
<evidence type="ECO:0000256" key="1">
    <source>
        <dbReference type="SAM" id="Phobius"/>
    </source>
</evidence>
<keyword evidence="1" id="KW-0472">Membrane</keyword>
<dbReference type="Pfam" id="PF09578">
    <property type="entry name" value="Spore_YabQ"/>
    <property type="match status" value="1"/>
</dbReference>
<proteinExistence type="predicted"/>
<feature type="transmembrane region" description="Helical" evidence="1">
    <location>
        <begin position="72"/>
        <end position="101"/>
    </location>
</feature>
<feature type="transmembrane region" description="Helical" evidence="1">
    <location>
        <begin position="9"/>
        <end position="29"/>
    </location>
</feature>
<gene>
    <name evidence="2" type="ORF">H8718_03330</name>
</gene>
<dbReference type="NCBIfam" id="TIGR02893">
    <property type="entry name" value="spore_yabQ"/>
    <property type="match status" value="1"/>
</dbReference>
<feature type="transmembrane region" description="Helical" evidence="1">
    <location>
        <begin position="107"/>
        <end position="126"/>
    </location>
</feature>
<keyword evidence="3" id="KW-1185">Reference proteome</keyword>
<dbReference type="InterPro" id="IPR019074">
    <property type="entry name" value="YabQ"/>
</dbReference>
<feature type="transmembrane region" description="Helical" evidence="1">
    <location>
        <begin position="49"/>
        <end position="65"/>
    </location>
</feature>
<evidence type="ECO:0000313" key="3">
    <source>
        <dbReference type="Proteomes" id="UP000655830"/>
    </source>
</evidence>
<comment type="caution">
    <text evidence="2">The sequence shown here is derived from an EMBL/GenBank/DDBJ whole genome shotgun (WGS) entry which is preliminary data.</text>
</comment>
<reference evidence="2" key="1">
    <citation type="submission" date="2020-08" db="EMBL/GenBank/DDBJ databases">
        <title>Genome public.</title>
        <authorList>
            <person name="Liu C."/>
            <person name="Sun Q."/>
        </authorList>
    </citation>
    <scope>NUCLEOTIDE SEQUENCE</scope>
    <source>
        <strain evidence="2">NSJ-12</strain>
    </source>
</reference>
<name>A0A926EDZ2_9FIRM</name>
<keyword evidence="1" id="KW-1133">Transmembrane helix</keyword>
<keyword evidence="1" id="KW-0812">Transmembrane</keyword>